<feature type="non-terminal residue" evidence="2">
    <location>
        <position position="1"/>
    </location>
</feature>
<name>T1EB82_ANOAQ</name>
<dbReference type="EMBL" id="GAMD01000153">
    <property type="protein sequence ID" value="JAB01438.1"/>
    <property type="molecule type" value="mRNA"/>
</dbReference>
<dbReference type="AlphaFoldDB" id="T1EB82"/>
<evidence type="ECO:0000256" key="1">
    <source>
        <dbReference type="SAM" id="SignalP"/>
    </source>
</evidence>
<sequence>NLPMILLSRACCTWCHGLCLFSIEFLRMLSCVFTSTELLSSSKENKIQILVKLVSVTVLLQLNPNLPNRYCLYLSKIMFCFIILLTRGLLCNISLPHGVMLSR</sequence>
<feature type="signal peptide" evidence="1">
    <location>
        <begin position="1"/>
        <end position="17"/>
    </location>
</feature>
<protein>
    <submittedName>
        <fullName evidence="2">Putative secreted protein</fullName>
    </submittedName>
</protein>
<proteinExistence type="evidence at transcript level"/>
<reference evidence="2" key="1">
    <citation type="submission" date="2013-07" db="EMBL/GenBank/DDBJ databases">
        <title>Transcriptome sequencing and developmental regulation of gene expression in Anopheles aquasalis.</title>
        <authorList>
            <consortium name="Brazilian Malaria Network (MCT/CNPq/MS/SCTIE/DECIT/PRONEX 555648/2009-5) and Research Network on Bioactive Molecules from Arthropod Vectors (NAP-MOBIARVE"/>
            <consortium name="University of Sao Paulo)"/>
            <person name="Marinotti O."/>
            <person name="Ribeiro J.M.C."/>
            <person name="Costa-da-Silva A.L."/>
            <person name="Silva M.C.P."/>
            <person name="Lopes A.R."/>
            <person name="Barros M.S."/>
            <person name="Sa-Nunes A."/>
            <person name="Konjin B.B."/>
            <person name="Carvalho E."/>
            <person name="Suesdek L."/>
            <person name="Silva-Neto M.A.C."/>
            <person name="Capurro M.L."/>
        </authorList>
    </citation>
    <scope>NUCLEOTIDE SEQUENCE</scope>
    <source>
        <tissue evidence="2">Whole body</tissue>
    </source>
</reference>
<evidence type="ECO:0000313" key="2">
    <source>
        <dbReference type="EMBL" id="JAB01438.1"/>
    </source>
</evidence>
<keyword evidence="1" id="KW-0732">Signal</keyword>
<feature type="chain" id="PRO_5004575370" evidence="1">
    <location>
        <begin position="18"/>
        <end position="103"/>
    </location>
</feature>
<accession>T1EB82</accession>
<organism evidence="2">
    <name type="scientific">Anopheles aquasalis</name>
    <name type="common">Malaria mosquito</name>
    <dbReference type="NCBI Taxonomy" id="42839"/>
    <lineage>
        <taxon>Eukaryota</taxon>
        <taxon>Metazoa</taxon>
        <taxon>Ecdysozoa</taxon>
        <taxon>Arthropoda</taxon>
        <taxon>Hexapoda</taxon>
        <taxon>Insecta</taxon>
        <taxon>Pterygota</taxon>
        <taxon>Neoptera</taxon>
        <taxon>Endopterygota</taxon>
        <taxon>Diptera</taxon>
        <taxon>Nematocera</taxon>
        <taxon>Culicoidea</taxon>
        <taxon>Culicidae</taxon>
        <taxon>Anophelinae</taxon>
        <taxon>Anopheles</taxon>
    </lineage>
</organism>